<dbReference type="EMBL" id="AP019736">
    <property type="protein sequence ID" value="BBL07102.1"/>
    <property type="molecule type" value="Genomic_DNA"/>
</dbReference>
<dbReference type="GO" id="GO:0006580">
    <property type="term" value="P:ethanolamine metabolic process"/>
    <property type="evidence" value="ECO:0007669"/>
    <property type="project" value="TreeGrafter"/>
</dbReference>
<proteinExistence type="predicted"/>
<evidence type="ECO:0000256" key="1">
    <source>
        <dbReference type="SAM" id="SignalP"/>
    </source>
</evidence>
<dbReference type="PROSITE" id="PS51704">
    <property type="entry name" value="GP_PDE"/>
    <property type="match status" value="1"/>
</dbReference>
<dbReference type="GO" id="GO:0070291">
    <property type="term" value="P:N-acylethanolamine metabolic process"/>
    <property type="evidence" value="ECO:0007669"/>
    <property type="project" value="TreeGrafter"/>
</dbReference>
<dbReference type="SUPFAM" id="SSF51695">
    <property type="entry name" value="PLC-like phosphodiesterases"/>
    <property type="match status" value="1"/>
</dbReference>
<dbReference type="PROSITE" id="PS51257">
    <property type="entry name" value="PROKAR_LIPOPROTEIN"/>
    <property type="match status" value="1"/>
</dbReference>
<feature type="chain" id="PRO_5021239147" evidence="1">
    <location>
        <begin position="26"/>
        <end position="311"/>
    </location>
</feature>
<keyword evidence="1" id="KW-0732">Signal</keyword>
<dbReference type="PANTHER" id="PTHR46320">
    <property type="entry name" value="GLYCEROPHOSPHODIESTER PHOSPHODIESTERASE 1"/>
    <property type="match status" value="1"/>
</dbReference>
<dbReference type="GO" id="GO:0008889">
    <property type="term" value="F:glycerophosphodiester phosphodiesterase activity"/>
    <property type="evidence" value="ECO:0007669"/>
    <property type="project" value="TreeGrafter"/>
</dbReference>
<name>A0A4Y1X254_9BACT</name>
<dbReference type="Pfam" id="PF03009">
    <property type="entry name" value="GDPD"/>
    <property type="match status" value="1"/>
</dbReference>
<feature type="domain" description="GP-PDE" evidence="2">
    <location>
        <begin position="52"/>
        <end position="294"/>
    </location>
</feature>
<dbReference type="KEGG" id="ada:A5CPEGH6_17400"/>
<dbReference type="CDD" id="cd08566">
    <property type="entry name" value="GDPD_AtGDE_like"/>
    <property type="match status" value="1"/>
</dbReference>
<evidence type="ECO:0000313" key="4">
    <source>
        <dbReference type="Proteomes" id="UP000319374"/>
    </source>
</evidence>
<dbReference type="GO" id="GO:0006644">
    <property type="term" value="P:phospholipid metabolic process"/>
    <property type="evidence" value="ECO:0007669"/>
    <property type="project" value="TreeGrafter"/>
</dbReference>
<gene>
    <name evidence="3" type="ORF">A5CPEGH6_17400</name>
</gene>
<protein>
    <submittedName>
        <fullName evidence="3">Glycerophosphoryl diester phosphodiesterase</fullName>
    </submittedName>
</protein>
<accession>A0A4Y1X254</accession>
<dbReference type="Gene3D" id="3.20.20.190">
    <property type="entry name" value="Phosphatidylinositol (PI) phosphodiesterase"/>
    <property type="match status" value="1"/>
</dbReference>
<dbReference type="GeneID" id="98673726"/>
<dbReference type="Proteomes" id="UP000319374">
    <property type="component" value="Chromosome"/>
</dbReference>
<sequence length="311" mass="35713">MKIVPYALLCAGALSCAACSGGASGTEGPHYTDIRTRAELHEWFRYSPDRPIVVSGHRGGMVTGYPENCIESFEKTLSMMPSFFEIDPRLTKDSVIVLMHDATIDRTTDGTGRVSDYTYDELRRFRLRDREGNLTQFRIPTLEECIRWSRGKTVLNLDIKDVPLDVMSAFINCLDPPNVIYTVHDARQARMLLDRDPDAMFSAWCKDMDEYRAYEEARIPWSQMQAYVGPMMIPARQELYDSLHANGVMCMISVAPTHDRRASDDERVRGYELEIPSGCDVIETDYPYLFRDLDLRRTRHIPERSTKKTDQ</sequence>
<keyword evidence="4" id="KW-1185">Reference proteome</keyword>
<feature type="signal peptide" evidence="1">
    <location>
        <begin position="1"/>
        <end position="25"/>
    </location>
</feature>
<dbReference type="AlphaFoldDB" id="A0A4Y1X254"/>
<dbReference type="OrthoDB" id="384721at2"/>
<dbReference type="GO" id="GO:0005886">
    <property type="term" value="C:plasma membrane"/>
    <property type="evidence" value="ECO:0007669"/>
    <property type="project" value="TreeGrafter"/>
</dbReference>
<dbReference type="PANTHER" id="PTHR46320:SF1">
    <property type="entry name" value="GLYCEROPHOSPHODIESTER PHOSPHODIESTERASE 1"/>
    <property type="match status" value="1"/>
</dbReference>
<dbReference type="RefSeq" id="WP_141429120.1">
    <property type="nucleotide sequence ID" value="NZ_AP019736.1"/>
</dbReference>
<reference evidence="4" key="1">
    <citation type="submission" date="2019-06" db="EMBL/GenBank/DDBJ databases">
        <title>Alistipes onderdonkii subsp. vulgaris subsp. nov., Alistipes dispar sp. nov. and Alistipes communis sp. nov., isolated from human faeces, and creation of Alistipes onderdonkii subsp. onderdonkii subsp. nov.</title>
        <authorList>
            <person name="Sakamoto M."/>
            <person name="Ikeyama N."/>
            <person name="Ogata Y."/>
            <person name="Suda W."/>
            <person name="Iino T."/>
            <person name="Hattori M."/>
            <person name="Ohkuma M."/>
        </authorList>
    </citation>
    <scope>NUCLEOTIDE SEQUENCE [LARGE SCALE GENOMIC DNA]</scope>
    <source>
        <strain evidence="4">5CPEGH6</strain>
    </source>
</reference>
<dbReference type="InterPro" id="IPR030395">
    <property type="entry name" value="GP_PDE_dom"/>
</dbReference>
<evidence type="ECO:0000313" key="3">
    <source>
        <dbReference type="EMBL" id="BBL07102.1"/>
    </source>
</evidence>
<evidence type="ECO:0000259" key="2">
    <source>
        <dbReference type="PROSITE" id="PS51704"/>
    </source>
</evidence>
<organism evidence="3 4">
    <name type="scientific">Alistipes dispar</name>
    <dbReference type="NCBI Taxonomy" id="2585119"/>
    <lineage>
        <taxon>Bacteria</taxon>
        <taxon>Pseudomonadati</taxon>
        <taxon>Bacteroidota</taxon>
        <taxon>Bacteroidia</taxon>
        <taxon>Bacteroidales</taxon>
        <taxon>Rikenellaceae</taxon>
        <taxon>Alistipes</taxon>
    </lineage>
</organism>
<dbReference type="InterPro" id="IPR017946">
    <property type="entry name" value="PLC-like_Pdiesterase_TIM-brl"/>
</dbReference>